<sequence>MRARLPVAAAALLLALGATAGCLGGPDPARTARTPDPAPPAPAAVTGDVRPADRAAVADGGALRWAVDAVPATLNVYQPTATADSALLAQALYPALFRPDAHGEWTADADYLTAAEATPPGQQPQVVTYHLNPRAVWSDGTPLSAADFIAQRAALSGLDPAYTAARPAGYAAIDSIVQGADPHEVRVTFRRPCGEWRALFGPLYPAAETATAAAFGRPLPGGAAHPTAGPFLVSGYDPAAGRATLVRNPYWWGEPAKADRIDFLATPADRRGPDLAEGRLDLAPLTTAVDRAGADPAEAVRRAEALPGTALHRAAGTGLTQLTLNAAREPLTDPLLRRALAHAVDRRHAADAALTPLGLPAAPLGHHLLAGDQAGYRDNADALGTADPGRMLDAAGWKRPSRGGTRARGGRPLALGLLVPAGSATLRRAADAVAADLGAAGVAVRVTEAPPEAFLRDHLATGEYDLALFSWPAGSDPAGEQRPVYAKPRPGPDGTPVPGSNYARAGTEEIDRLFDRAAAEPDPAARRALLQEADVRIWQLGHSVPLFQRPELLAVREGVAGAGVWGFSRPRLQDIGWSTG</sequence>
<dbReference type="EMBL" id="JBHSOF010000004">
    <property type="protein sequence ID" value="MFC5662376.1"/>
    <property type="molecule type" value="Genomic_DNA"/>
</dbReference>
<evidence type="ECO:0000256" key="1">
    <source>
        <dbReference type="SAM" id="MobiDB-lite"/>
    </source>
</evidence>
<dbReference type="InterPro" id="IPR030678">
    <property type="entry name" value="Peptide/Ni-bd"/>
</dbReference>
<dbReference type="Proteomes" id="UP001595975">
    <property type="component" value="Unassembled WGS sequence"/>
</dbReference>
<evidence type="ECO:0000313" key="5">
    <source>
        <dbReference type="Proteomes" id="UP001595975"/>
    </source>
</evidence>
<dbReference type="Gene3D" id="3.40.190.10">
    <property type="entry name" value="Periplasmic binding protein-like II"/>
    <property type="match status" value="1"/>
</dbReference>
<dbReference type="InterPro" id="IPR039424">
    <property type="entry name" value="SBP_5"/>
</dbReference>
<reference evidence="5" key="1">
    <citation type="journal article" date="2019" name="Int. J. Syst. Evol. Microbiol.">
        <title>The Global Catalogue of Microorganisms (GCM) 10K type strain sequencing project: providing services to taxonomists for standard genome sequencing and annotation.</title>
        <authorList>
            <consortium name="The Broad Institute Genomics Platform"/>
            <consortium name="The Broad Institute Genome Sequencing Center for Infectious Disease"/>
            <person name="Wu L."/>
            <person name="Ma J."/>
        </authorList>
    </citation>
    <scope>NUCLEOTIDE SEQUENCE [LARGE SCALE GENOMIC DNA]</scope>
    <source>
        <strain evidence="5">CGMCC 4.1437</strain>
    </source>
</reference>
<name>A0ABW0WVT9_9ACTN</name>
<dbReference type="Pfam" id="PF00496">
    <property type="entry name" value="SBP_bac_5"/>
    <property type="match status" value="1"/>
</dbReference>
<gene>
    <name evidence="4" type="ORF">ACFP3U_05205</name>
</gene>
<dbReference type="RefSeq" id="WP_380223989.1">
    <property type="nucleotide sequence ID" value="NZ_JBHSOF010000004.1"/>
</dbReference>
<evidence type="ECO:0000259" key="3">
    <source>
        <dbReference type="Pfam" id="PF00496"/>
    </source>
</evidence>
<accession>A0ABW0WVT9</accession>
<dbReference type="PANTHER" id="PTHR30290:SF65">
    <property type="entry name" value="MONOACYL PHOSPHATIDYLINOSITOL TETRAMANNOSIDE-BINDING PROTEIN LPQW-RELATED"/>
    <property type="match status" value="1"/>
</dbReference>
<evidence type="ECO:0000313" key="4">
    <source>
        <dbReference type="EMBL" id="MFC5662376.1"/>
    </source>
</evidence>
<dbReference type="PROSITE" id="PS51257">
    <property type="entry name" value="PROKAR_LIPOPROTEIN"/>
    <property type="match status" value="1"/>
</dbReference>
<feature type="domain" description="Solute-binding protein family 5" evidence="3">
    <location>
        <begin position="125"/>
        <end position="479"/>
    </location>
</feature>
<feature type="chain" id="PRO_5046124897" evidence="2">
    <location>
        <begin position="21"/>
        <end position="580"/>
    </location>
</feature>
<dbReference type="Gene3D" id="3.10.105.10">
    <property type="entry name" value="Dipeptide-binding Protein, Domain 3"/>
    <property type="match status" value="1"/>
</dbReference>
<keyword evidence="5" id="KW-1185">Reference proteome</keyword>
<dbReference type="CDD" id="cd08501">
    <property type="entry name" value="PBP2_Lpqw"/>
    <property type="match status" value="1"/>
</dbReference>
<keyword evidence="2" id="KW-0732">Signal</keyword>
<dbReference type="InterPro" id="IPR000914">
    <property type="entry name" value="SBP_5_dom"/>
</dbReference>
<proteinExistence type="predicted"/>
<dbReference type="PANTHER" id="PTHR30290">
    <property type="entry name" value="PERIPLASMIC BINDING COMPONENT OF ABC TRANSPORTER"/>
    <property type="match status" value="1"/>
</dbReference>
<dbReference type="PIRSF" id="PIRSF002741">
    <property type="entry name" value="MppA"/>
    <property type="match status" value="1"/>
</dbReference>
<dbReference type="SUPFAM" id="SSF53850">
    <property type="entry name" value="Periplasmic binding protein-like II"/>
    <property type="match status" value="1"/>
</dbReference>
<organism evidence="4 5">
    <name type="scientific">Kitasatospora misakiensis</name>
    <dbReference type="NCBI Taxonomy" id="67330"/>
    <lineage>
        <taxon>Bacteria</taxon>
        <taxon>Bacillati</taxon>
        <taxon>Actinomycetota</taxon>
        <taxon>Actinomycetes</taxon>
        <taxon>Kitasatosporales</taxon>
        <taxon>Streptomycetaceae</taxon>
        <taxon>Kitasatospora</taxon>
    </lineage>
</organism>
<feature type="signal peptide" evidence="2">
    <location>
        <begin position="1"/>
        <end position="20"/>
    </location>
</feature>
<feature type="region of interest" description="Disordered" evidence="1">
    <location>
        <begin position="27"/>
        <end position="47"/>
    </location>
</feature>
<comment type="caution">
    <text evidence="4">The sequence shown here is derived from an EMBL/GenBank/DDBJ whole genome shotgun (WGS) entry which is preliminary data.</text>
</comment>
<evidence type="ECO:0000256" key="2">
    <source>
        <dbReference type="SAM" id="SignalP"/>
    </source>
</evidence>
<dbReference type="Gene3D" id="3.90.76.10">
    <property type="entry name" value="Dipeptide-binding Protein, Domain 1"/>
    <property type="match status" value="1"/>
</dbReference>
<protein>
    <submittedName>
        <fullName evidence="4">ABC transporter family substrate-binding protein</fullName>
    </submittedName>
</protein>